<dbReference type="InterPro" id="IPR036291">
    <property type="entry name" value="NAD(P)-bd_dom_sf"/>
</dbReference>
<comment type="caution">
    <text evidence="7">The sequence shown here is derived from an EMBL/GenBank/DDBJ whole genome shotgun (WGS) entry which is preliminary data.</text>
</comment>
<dbReference type="EC" id="1.1.-.-" evidence="7"/>
<dbReference type="SUPFAM" id="SSF50129">
    <property type="entry name" value="GroES-like"/>
    <property type="match status" value="1"/>
</dbReference>
<evidence type="ECO:0000256" key="2">
    <source>
        <dbReference type="ARBA" id="ARBA00022723"/>
    </source>
</evidence>
<evidence type="ECO:0000256" key="5">
    <source>
        <dbReference type="RuleBase" id="RU361277"/>
    </source>
</evidence>
<gene>
    <name evidence="7" type="ORF">ABDJ40_18060</name>
</gene>
<dbReference type="InterPro" id="IPR020843">
    <property type="entry name" value="ER"/>
</dbReference>
<keyword evidence="3 5" id="KW-0862">Zinc</keyword>
<name>A0ABV0GHZ0_9BURK</name>
<evidence type="ECO:0000259" key="6">
    <source>
        <dbReference type="SMART" id="SM00829"/>
    </source>
</evidence>
<dbReference type="Pfam" id="PF08240">
    <property type="entry name" value="ADH_N"/>
    <property type="match status" value="1"/>
</dbReference>
<evidence type="ECO:0000313" key="8">
    <source>
        <dbReference type="Proteomes" id="UP001462640"/>
    </source>
</evidence>
<evidence type="ECO:0000256" key="3">
    <source>
        <dbReference type="ARBA" id="ARBA00022833"/>
    </source>
</evidence>
<organism evidence="7 8">
    <name type="scientific">Roseateles flavus</name>
    <dbReference type="NCBI Taxonomy" id="3149041"/>
    <lineage>
        <taxon>Bacteria</taxon>
        <taxon>Pseudomonadati</taxon>
        <taxon>Pseudomonadota</taxon>
        <taxon>Betaproteobacteria</taxon>
        <taxon>Burkholderiales</taxon>
        <taxon>Sphaerotilaceae</taxon>
        <taxon>Roseateles</taxon>
    </lineage>
</organism>
<comment type="cofactor">
    <cofactor evidence="1 5">
        <name>Zn(2+)</name>
        <dbReference type="ChEBI" id="CHEBI:29105"/>
    </cofactor>
</comment>
<keyword evidence="2 5" id="KW-0479">Metal-binding</keyword>
<evidence type="ECO:0000256" key="1">
    <source>
        <dbReference type="ARBA" id="ARBA00001947"/>
    </source>
</evidence>
<dbReference type="SMART" id="SM00829">
    <property type="entry name" value="PKS_ER"/>
    <property type="match status" value="1"/>
</dbReference>
<evidence type="ECO:0000313" key="7">
    <source>
        <dbReference type="EMBL" id="MEO3714679.1"/>
    </source>
</evidence>
<dbReference type="GO" id="GO:0016491">
    <property type="term" value="F:oxidoreductase activity"/>
    <property type="evidence" value="ECO:0007669"/>
    <property type="project" value="UniProtKB-KW"/>
</dbReference>
<dbReference type="Pfam" id="PF00107">
    <property type="entry name" value="ADH_zinc_N"/>
    <property type="match status" value="1"/>
</dbReference>
<dbReference type="Proteomes" id="UP001462640">
    <property type="component" value="Unassembled WGS sequence"/>
</dbReference>
<dbReference type="CDD" id="cd05283">
    <property type="entry name" value="CAD1"/>
    <property type="match status" value="1"/>
</dbReference>
<dbReference type="Gene3D" id="3.40.50.720">
    <property type="entry name" value="NAD(P)-binding Rossmann-like Domain"/>
    <property type="match status" value="1"/>
</dbReference>
<evidence type="ECO:0000256" key="4">
    <source>
        <dbReference type="ARBA" id="ARBA00023002"/>
    </source>
</evidence>
<keyword evidence="4 7" id="KW-0560">Oxidoreductase</keyword>
<feature type="domain" description="Enoyl reductase (ER)" evidence="6">
    <location>
        <begin position="13"/>
        <end position="342"/>
    </location>
</feature>
<proteinExistence type="inferred from homology"/>
<dbReference type="InterPro" id="IPR011032">
    <property type="entry name" value="GroES-like_sf"/>
</dbReference>
<dbReference type="InterPro" id="IPR002328">
    <property type="entry name" value="ADH_Zn_CS"/>
</dbReference>
<dbReference type="RefSeq" id="WP_347611756.1">
    <property type="nucleotide sequence ID" value="NZ_JBDPZC010000009.1"/>
</dbReference>
<accession>A0ABV0GHZ0</accession>
<dbReference type="PROSITE" id="PS00059">
    <property type="entry name" value="ADH_ZINC"/>
    <property type="match status" value="1"/>
</dbReference>
<dbReference type="Gene3D" id="3.90.180.10">
    <property type="entry name" value="Medium-chain alcohol dehydrogenases, catalytic domain"/>
    <property type="match status" value="1"/>
</dbReference>
<dbReference type="PANTHER" id="PTHR42683">
    <property type="entry name" value="ALDEHYDE REDUCTASE"/>
    <property type="match status" value="1"/>
</dbReference>
<dbReference type="InterPro" id="IPR013149">
    <property type="entry name" value="ADH-like_C"/>
</dbReference>
<sequence>MYLAKAFAAQRRGEPLTAWQVQRRALRPRDVLIEIDFCGVCHSDLHQARGEWGRQLFPMVPGHEIVGHVQRVGPAVSRRQVGDRVGVGCFVDSCRRCASCLEGLEPYCEQGMTATYNSLERDGLTRSYGGYATAIVVDEAYTVAIPEALPSDAAAPLLCAGITVYSPLRHWRAGPGTRVAVLGLGGLGHVAVKIARALGAEVSVLSHSARKEQDAFRLGAHAFHCATDFATQTHLRGAFDLILHTVSSRVDLDALAGLLRRDGTLVMLGISPEPQGIRAFSLISQRRSLAGSTMGGIAQTQEMLDFCAQHGICCDIERIRMQDINEAFERLQGGDVRYRFVIDMASLRA</sequence>
<dbReference type="EMBL" id="JBDPZC010000009">
    <property type="protein sequence ID" value="MEO3714679.1"/>
    <property type="molecule type" value="Genomic_DNA"/>
</dbReference>
<dbReference type="InterPro" id="IPR047109">
    <property type="entry name" value="CAD-like"/>
</dbReference>
<keyword evidence="8" id="KW-1185">Reference proteome</keyword>
<protein>
    <submittedName>
        <fullName evidence="7">NAD(P)-dependent alcohol dehydrogenase</fullName>
        <ecNumber evidence="7">1.1.-.-</ecNumber>
    </submittedName>
</protein>
<dbReference type="InterPro" id="IPR013154">
    <property type="entry name" value="ADH-like_N"/>
</dbReference>
<dbReference type="SUPFAM" id="SSF51735">
    <property type="entry name" value="NAD(P)-binding Rossmann-fold domains"/>
    <property type="match status" value="1"/>
</dbReference>
<comment type="similarity">
    <text evidence="5">Belongs to the zinc-containing alcohol dehydrogenase family.</text>
</comment>
<reference evidence="7 8" key="1">
    <citation type="submission" date="2024-05" db="EMBL/GenBank/DDBJ databases">
        <title>Roseateles sp. 2.12 16S ribosomal RNA gene Genome sequencing and assembly.</title>
        <authorList>
            <person name="Woo H."/>
        </authorList>
    </citation>
    <scope>NUCLEOTIDE SEQUENCE [LARGE SCALE GENOMIC DNA]</scope>
    <source>
        <strain evidence="7 8">2.12</strain>
    </source>
</reference>